<protein>
    <submittedName>
        <fullName evidence="5 6">Tankyrase-1-like</fullName>
    </submittedName>
</protein>
<dbReference type="AlphaFoldDB" id="A0A8B8EUH7"/>
<feature type="repeat" description="ANK" evidence="3">
    <location>
        <begin position="179"/>
        <end position="211"/>
    </location>
</feature>
<feature type="repeat" description="ANK" evidence="3">
    <location>
        <begin position="108"/>
        <end position="140"/>
    </location>
</feature>
<organism evidence="4 5">
    <name type="scientific">Crassostrea virginica</name>
    <name type="common">Eastern oyster</name>
    <dbReference type="NCBI Taxonomy" id="6565"/>
    <lineage>
        <taxon>Eukaryota</taxon>
        <taxon>Metazoa</taxon>
        <taxon>Spiralia</taxon>
        <taxon>Lophotrochozoa</taxon>
        <taxon>Mollusca</taxon>
        <taxon>Bivalvia</taxon>
        <taxon>Autobranchia</taxon>
        <taxon>Pteriomorphia</taxon>
        <taxon>Ostreida</taxon>
        <taxon>Ostreoidea</taxon>
        <taxon>Ostreidae</taxon>
        <taxon>Crassostrea</taxon>
    </lineage>
</organism>
<evidence type="ECO:0000256" key="2">
    <source>
        <dbReference type="ARBA" id="ARBA00023043"/>
    </source>
</evidence>
<dbReference type="Pfam" id="PF12796">
    <property type="entry name" value="Ank_2"/>
    <property type="match status" value="3"/>
</dbReference>
<dbReference type="PANTHER" id="PTHR24126:SF14">
    <property type="entry name" value="ANK_REP_REGION DOMAIN-CONTAINING PROTEIN"/>
    <property type="match status" value="1"/>
</dbReference>
<name>A0A8B8EUH7_CRAVI</name>
<evidence type="ECO:0000256" key="3">
    <source>
        <dbReference type="PROSITE-ProRule" id="PRU00023"/>
    </source>
</evidence>
<dbReference type="OrthoDB" id="9995210at2759"/>
<dbReference type="PROSITE" id="PS50297">
    <property type="entry name" value="ANK_REP_REGION"/>
    <property type="match status" value="4"/>
</dbReference>
<dbReference type="RefSeq" id="XP_022343617.1">
    <property type="nucleotide sequence ID" value="XM_022487909.1"/>
</dbReference>
<dbReference type="SUPFAM" id="SSF48403">
    <property type="entry name" value="Ankyrin repeat"/>
    <property type="match status" value="1"/>
</dbReference>
<dbReference type="Proteomes" id="UP000694844">
    <property type="component" value="Chromosome 5"/>
</dbReference>
<dbReference type="Gene3D" id="1.25.40.20">
    <property type="entry name" value="Ankyrin repeat-containing domain"/>
    <property type="match status" value="3"/>
</dbReference>
<keyword evidence="1" id="KW-0677">Repeat</keyword>
<evidence type="ECO:0000313" key="6">
    <source>
        <dbReference type="RefSeq" id="XP_022343617.1"/>
    </source>
</evidence>
<sequence>MTEDIPAAMYHAVDKNDVTKLRTLLQEGADPNENYNDSPALSFTILHLCCGKGHLEATKLLVEAGANVQSRDAWAMSPLVHSIISQYIDVIEYLLSVCPRIVNLTDKFGKSPLHFAIESDNVEIVELLIRREADINMSTMHGITPLMFTCSAPKLSQREEIVRILLREGALIDLVDTLDYKTALQFAVTNRHIEIVSQLLVAGADANTFDKGGSTPLTNLKSTSARPSLTDPSVMDDVMTIVVLLQQKGAELNSDKCEYSNPLMVATLMKCGKLVEYFLNCGANPNMKFISGITPLHAAVGNRDLQTTRVLLRHNADVAAKAMVSLRGREERLCDAFELAVDLKQWDIVLSLVEYGYNLSKHGYLRDSVYMTSEIPDTLRDNAAMLSLLQKEARTPSPLQKLVVLKARKILQFEISQKVQMLVLPTSLKNAIATVENF</sequence>
<accession>A0A8B8EUH7</accession>
<keyword evidence="2 3" id="KW-0040">ANK repeat</keyword>
<feature type="repeat" description="ANK" evidence="3">
    <location>
        <begin position="41"/>
        <end position="73"/>
    </location>
</feature>
<feature type="repeat" description="ANK" evidence="3">
    <location>
        <begin position="141"/>
        <end position="177"/>
    </location>
</feature>
<dbReference type="InterPro" id="IPR036770">
    <property type="entry name" value="Ankyrin_rpt-contain_sf"/>
</dbReference>
<keyword evidence="4" id="KW-1185">Reference proteome</keyword>
<dbReference type="SMART" id="SM00248">
    <property type="entry name" value="ANK"/>
    <property type="match status" value="9"/>
</dbReference>
<dbReference type="GeneID" id="111136799"/>
<dbReference type="PROSITE" id="PS50088">
    <property type="entry name" value="ANK_REPEAT"/>
    <property type="match status" value="5"/>
</dbReference>
<dbReference type="RefSeq" id="XP_022343616.1">
    <property type="nucleotide sequence ID" value="XM_022487908.1"/>
</dbReference>
<dbReference type="Pfam" id="PF00023">
    <property type="entry name" value="Ank"/>
    <property type="match status" value="1"/>
</dbReference>
<reference evidence="5 6" key="1">
    <citation type="submission" date="2025-04" db="UniProtKB">
        <authorList>
            <consortium name="RefSeq"/>
        </authorList>
    </citation>
    <scope>IDENTIFICATION</scope>
    <source>
        <tissue evidence="5 6">Whole sample</tissue>
    </source>
</reference>
<proteinExistence type="predicted"/>
<dbReference type="InterPro" id="IPR002110">
    <property type="entry name" value="Ankyrin_rpt"/>
</dbReference>
<evidence type="ECO:0000313" key="4">
    <source>
        <dbReference type="Proteomes" id="UP000694844"/>
    </source>
</evidence>
<feature type="repeat" description="ANK" evidence="3">
    <location>
        <begin position="291"/>
        <end position="323"/>
    </location>
</feature>
<evidence type="ECO:0000256" key="1">
    <source>
        <dbReference type="ARBA" id="ARBA00022737"/>
    </source>
</evidence>
<evidence type="ECO:0000313" key="5">
    <source>
        <dbReference type="RefSeq" id="XP_022343616.1"/>
    </source>
</evidence>
<dbReference type="KEGG" id="cvn:111136799"/>
<gene>
    <name evidence="5 6" type="primary">LOC111136799</name>
</gene>
<dbReference type="PANTHER" id="PTHR24126">
    <property type="entry name" value="ANKYRIN REPEAT, PH AND SEC7 DOMAIN CONTAINING PROTEIN SECG-RELATED"/>
    <property type="match status" value="1"/>
</dbReference>